<proteinExistence type="predicted"/>
<dbReference type="Gene3D" id="1.10.260.40">
    <property type="entry name" value="lambda repressor-like DNA-binding domains"/>
    <property type="match status" value="1"/>
</dbReference>
<dbReference type="AlphaFoldDB" id="A0A3E3HV66"/>
<dbReference type="PROSITE" id="PS50943">
    <property type="entry name" value="HTH_CROC1"/>
    <property type="match status" value="1"/>
</dbReference>
<dbReference type="InterPro" id="IPR001387">
    <property type="entry name" value="Cro/C1-type_HTH"/>
</dbReference>
<dbReference type="SMART" id="SM00530">
    <property type="entry name" value="HTH_XRE"/>
    <property type="match status" value="1"/>
</dbReference>
<reference evidence="2" key="1">
    <citation type="submission" date="2018-08" db="EMBL/GenBank/DDBJ databases">
        <title>A genome reference for cultivated species of the human gut microbiota.</title>
        <authorList>
            <person name="Zou Y."/>
            <person name="Xue W."/>
            <person name="Luo G."/>
        </authorList>
    </citation>
    <scope>NUCLEOTIDE SEQUENCE [LARGE SCALE GENOMIC DNA]</scope>
    <source>
        <strain evidence="2">TF05-5AC</strain>
    </source>
</reference>
<dbReference type="EMBL" id="QVLV01000038">
    <property type="protein sequence ID" value="RGE55723.1"/>
    <property type="molecule type" value="Genomic_DNA"/>
</dbReference>
<organism evidence="2 3">
    <name type="scientific">Eisenbergiella massiliensis</name>
    <dbReference type="NCBI Taxonomy" id="1720294"/>
    <lineage>
        <taxon>Bacteria</taxon>
        <taxon>Bacillati</taxon>
        <taxon>Bacillota</taxon>
        <taxon>Clostridia</taxon>
        <taxon>Lachnospirales</taxon>
        <taxon>Lachnospiraceae</taxon>
        <taxon>Eisenbergiella</taxon>
    </lineage>
</organism>
<evidence type="ECO:0000313" key="2">
    <source>
        <dbReference type="EMBL" id="RGE55723.1"/>
    </source>
</evidence>
<name>A0A3E3HV66_9FIRM</name>
<comment type="caution">
    <text evidence="2">The sequence shown here is derived from an EMBL/GenBank/DDBJ whole genome shotgun (WGS) entry which is preliminary data.</text>
</comment>
<gene>
    <name evidence="2" type="ORF">DXC51_27880</name>
</gene>
<dbReference type="GeneID" id="97990570"/>
<dbReference type="GO" id="GO:0003677">
    <property type="term" value="F:DNA binding"/>
    <property type="evidence" value="ECO:0007669"/>
    <property type="project" value="InterPro"/>
</dbReference>
<evidence type="ECO:0000313" key="3">
    <source>
        <dbReference type="Proteomes" id="UP000260812"/>
    </source>
</evidence>
<dbReference type="CDD" id="cd00093">
    <property type="entry name" value="HTH_XRE"/>
    <property type="match status" value="1"/>
</dbReference>
<dbReference type="InterPro" id="IPR010982">
    <property type="entry name" value="Lambda_DNA-bd_dom_sf"/>
</dbReference>
<evidence type="ECO:0000259" key="1">
    <source>
        <dbReference type="PROSITE" id="PS50943"/>
    </source>
</evidence>
<dbReference type="SUPFAM" id="SSF47413">
    <property type="entry name" value="lambda repressor-like DNA-binding domains"/>
    <property type="match status" value="1"/>
</dbReference>
<feature type="domain" description="HTH cro/C1-type" evidence="1">
    <location>
        <begin position="13"/>
        <end position="68"/>
    </location>
</feature>
<protein>
    <submittedName>
        <fullName evidence="2">XRE family transcriptional regulator</fullName>
    </submittedName>
</protein>
<dbReference type="RefSeq" id="WP_117545898.1">
    <property type="nucleotide sequence ID" value="NZ_JBKUNB010000015.1"/>
</dbReference>
<dbReference type="Proteomes" id="UP000260812">
    <property type="component" value="Unassembled WGS sequence"/>
</dbReference>
<dbReference type="Pfam" id="PF13560">
    <property type="entry name" value="HTH_31"/>
    <property type="match status" value="1"/>
</dbReference>
<accession>A0A3E3HV66</accession>
<sequence>MKVCTYEDIINNIKCILAAKGMKQVVVAERAGFSPQEFSNMLNGRRKLLRVEYMPAIAEALDVDIHELYQREEVSKENASLYHEI</sequence>
<keyword evidence="3" id="KW-1185">Reference proteome</keyword>